<evidence type="ECO:0000313" key="7">
    <source>
        <dbReference type="Proteomes" id="UP001620645"/>
    </source>
</evidence>
<feature type="domain" description="NFACT RNA-binding" evidence="5">
    <location>
        <begin position="1"/>
        <end position="101"/>
    </location>
</feature>
<evidence type="ECO:0000256" key="1">
    <source>
        <dbReference type="ARBA" id="ARBA00008998"/>
    </source>
</evidence>
<evidence type="ECO:0000313" key="6">
    <source>
        <dbReference type="EMBL" id="KAL3099190.1"/>
    </source>
</evidence>
<evidence type="ECO:0000256" key="2">
    <source>
        <dbReference type="ARBA" id="ARBA00016700"/>
    </source>
</evidence>
<feature type="region of interest" description="Disordered" evidence="4">
    <location>
        <begin position="142"/>
        <end position="198"/>
    </location>
</feature>
<dbReference type="AlphaFoldDB" id="A0ABD2K911"/>
<reference evidence="6 7" key="1">
    <citation type="submission" date="2024-10" db="EMBL/GenBank/DDBJ databases">
        <authorList>
            <person name="Kim D."/>
        </authorList>
    </citation>
    <scope>NUCLEOTIDE SEQUENCE [LARGE SCALE GENOMIC DNA]</scope>
    <source>
        <strain evidence="6">Taebaek</strain>
    </source>
</reference>
<accession>A0ABD2K911</accession>
<sequence>MVLYFTSNVVDPPAQIYMGDDKEENEKLIRWGWPEDVWFHVDKLSSAHVYLRLSPGQGDCCQLVKANSIEGCKLAFTDVVYTMWGNLKKTGDMVTGQVGFHSDKAVKKVRVERQKEIVNRLNKTKVVKKDIDFQELREQRDAEERRKLKEQQRADRKQTEAETERREREKEALSYERVFKEERGTTNKDGVDLEDDFM</sequence>
<evidence type="ECO:0000259" key="5">
    <source>
        <dbReference type="Pfam" id="PF05670"/>
    </source>
</evidence>
<dbReference type="PANTHER" id="PTHR13049">
    <property type="entry name" value="DUF814-RELATED"/>
    <property type="match status" value="1"/>
</dbReference>
<dbReference type="Pfam" id="PF05670">
    <property type="entry name" value="NFACT-R_1"/>
    <property type="match status" value="1"/>
</dbReference>
<comment type="subunit">
    <text evidence="3">Interacts (via cytoplasmic region) with ILK.</text>
</comment>
<name>A0ABD2K911_HETSC</name>
<dbReference type="InterPro" id="IPR008532">
    <property type="entry name" value="NFACT_RNA-bd"/>
</dbReference>
<organism evidence="6 7">
    <name type="scientific">Heterodera schachtii</name>
    <name type="common">Sugarbeet cyst nematode worm</name>
    <name type="synonym">Tylenchus schachtii</name>
    <dbReference type="NCBI Taxonomy" id="97005"/>
    <lineage>
        <taxon>Eukaryota</taxon>
        <taxon>Metazoa</taxon>
        <taxon>Ecdysozoa</taxon>
        <taxon>Nematoda</taxon>
        <taxon>Chromadorea</taxon>
        <taxon>Rhabditida</taxon>
        <taxon>Tylenchina</taxon>
        <taxon>Tylenchomorpha</taxon>
        <taxon>Tylenchoidea</taxon>
        <taxon>Heteroderidae</taxon>
        <taxon>Heteroderinae</taxon>
        <taxon>Heterodera</taxon>
    </lineage>
</organism>
<dbReference type="Proteomes" id="UP001620645">
    <property type="component" value="Unassembled WGS sequence"/>
</dbReference>
<protein>
    <recommendedName>
        <fullName evidence="2">Coiled-coil domain-containing protein 25</fullName>
    </recommendedName>
</protein>
<comment type="similarity">
    <text evidence="1">Belongs to the CCDC25 family.</text>
</comment>
<evidence type="ECO:0000256" key="3">
    <source>
        <dbReference type="ARBA" id="ARBA00024214"/>
    </source>
</evidence>
<gene>
    <name evidence="6" type="ORF">niasHS_000798</name>
</gene>
<keyword evidence="7" id="KW-1185">Reference proteome</keyword>
<evidence type="ECO:0000256" key="4">
    <source>
        <dbReference type="SAM" id="MobiDB-lite"/>
    </source>
</evidence>
<comment type="caution">
    <text evidence="6">The sequence shown here is derived from an EMBL/GenBank/DDBJ whole genome shotgun (WGS) entry which is preliminary data.</text>
</comment>
<feature type="compositionally biased region" description="Basic and acidic residues" evidence="4">
    <location>
        <begin position="142"/>
        <end position="191"/>
    </location>
</feature>
<dbReference type="EMBL" id="JBICCN010000040">
    <property type="protein sequence ID" value="KAL3099190.1"/>
    <property type="molecule type" value="Genomic_DNA"/>
</dbReference>
<proteinExistence type="inferred from homology"/>
<dbReference type="PANTHER" id="PTHR13049:SF2">
    <property type="entry name" value="COILED-COIL DOMAIN-CONTAINING PROTEIN 25"/>
    <property type="match status" value="1"/>
</dbReference>
<dbReference type="InterPro" id="IPR039730">
    <property type="entry name" value="Jlp2/Ccd25"/>
</dbReference>